<evidence type="ECO:0000256" key="12">
    <source>
        <dbReference type="SAM" id="Phobius"/>
    </source>
</evidence>
<comment type="subcellular location">
    <subcellularLocation>
        <location evidence="1">Cell projection</location>
        <location evidence="1">Cilium membrane</location>
        <topology evidence="1">Multi-pass membrane protein</topology>
    </subcellularLocation>
</comment>
<comment type="similarity">
    <text evidence="2">Belongs to the TMEM231 family.</text>
</comment>
<comment type="function">
    <text evidence="11">Transmembrane component of the tectonic-like complex, a complex localized at the transition zone of primary cilia and acting as a barrier that prevents diffusion of transmembrane proteins between the cilia and plasma membranes. Required for ciliogenesis and sonic hedgehog/SHH signaling.</text>
</comment>
<evidence type="ECO:0000256" key="3">
    <source>
        <dbReference type="ARBA" id="ARBA00015087"/>
    </source>
</evidence>
<evidence type="ECO:0000256" key="4">
    <source>
        <dbReference type="ARBA" id="ARBA00022475"/>
    </source>
</evidence>
<evidence type="ECO:0000313" key="14">
    <source>
        <dbReference type="Proteomes" id="UP000007266"/>
    </source>
</evidence>
<evidence type="ECO:0000313" key="13">
    <source>
        <dbReference type="EMBL" id="KYB27174.1"/>
    </source>
</evidence>
<keyword evidence="8 12" id="KW-0472">Membrane</keyword>
<feature type="transmembrane region" description="Helical" evidence="12">
    <location>
        <begin position="23"/>
        <end position="43"/>
    </location>
</feature>
<name>A0A139WH16_TRICA</name>
<dbReference type="Pfam" id="PF10149">
    <property type="entry name" value="TM231"/>
    <property type="match status" value="1"/>
</dbReference>
<dbReference type="AlphaFoldDB" id="A0A139WH16"/>
<dbReference type="GO" id="GO:0035869">
    <property type="term" value="C:ciliary transition zone"/>
    <property type="evidence" value="ECO:0000318"/>
    <property type="project" value="GO_Central"/>
</dbReference>
<evidence type="ECO:0000256" key="10">
    <source>
        <dbReference type="ARBA" id="ARBA00023273"/>
    </source>
</evidence>
<dbReference type="GO" id="GO:0060170">
    <property type="term" value="C:ciliary membrane"/>
    <property type="evidence" value="ECO:0000318"/>
    <property type="project" value="GO_Central"/>
</dbReference>
<dbReference type="InParanoid" id="A0A139WH16"/>
<dbReference type="GO" id="GO:0032880">
    <property type="term" value="P:regulation of protein localization"/>
    <property type="evidence" value="ECO:0000318"/>
    <property type="project" value="GO_Central"/>
</dbReference>
<evidence type="ECO:0000256" key="8">
    <source>
        <dbReference type="ARBA" id="ARBA00023136"/>
    </source>
</evidence>
<keyword evidence="10" id="KW-0966">Cell projection</keyword>
<reference evidence="13 14" key="1">
    <citation type="journal article" date="2008" name="Nature">
        <title>The genome of the model beetle and pest Tribolium castaneum.</title>
        <authorList>
            <consortium name="Tribolium Genome Sequencing Consortium"/>
            <person name="Richards S."/>
            <person name="Gibbs R.A."/>
            <person name="Weinstock G.M."/>
            <person name="Brown S.J."/>
            <person name="Denell R."/>
            <person name="Beeman R.W."/>
            <person name="Gibbs R."/>
            <person name="Beeman R.W."/>
            <person name="Brown S.J."/>
            <person name="Bucher G."/>
            <person name="Friedrich M."/>
            <person name="Grimmelikhuijzen C.J."/>
            <person name="Klingler M."/>
            <person name="Lorenzen M."/>
            <person name="Richards S."/>
            <person name="Roth S."/>
            <person name="Schroder R."/>
            <person name="Tautz D."/>
            <person name="Zdobnov E.M."/>
            <person name="Muzny D."/>
            <person name="Gibbs R.A."/>
            <person name="Weinstock G.M."/>
            <person name="Attaway T."/>
            <person name="Bell S."/>
            <person name="Buhay C.J."/>
            <person name="Chandrabose M.N."/>
            <person name="Chavez D."/>
            <person name="Clerk-Blankenburg K.P."/>
            <person name="Cree A."/>
            <person name="Dao M."/>
            <person name="Davis C."/>
            <person name="Chacko J."/>
            <person name="Dinh H."/>
            <person name="Dugan-Rocha S."/>
            <person name="Fowler G."/>
            <person name="Garner T.T."/>
            <person name="Garnes J."/>
            <person name="Gnirke A."/>
            <person name="Hawes A."/>
            <person name="Hernandez J."/>
            <person name="Hines S."/>
            <person name="Holder M."/>
            <person name="Hume J."/>
            <person name="Jhangiani S.N."/>
            <person name="Joshi V."/>
            <person name="Khan Z.M."/>
            <person name="Jackson L."/>
            <person name="Kovar C."/>
            <person name="Kowis A."/>
            <person name="Lee S."/>
            <person name="Lewis L.R."/>
            <person name="Margolis J."/>
            <person name="Morgan M."/>
            <person name="Nazareth L.V."/>
            <person name="Nguyen N."/>
            <person name="Okwuonu G."/>
            <person name="Parker D."/>
            <person name="Richards S."/>
            <person name="Ruiz S.J."/>
            <person name="Santibanez J."/>
            <person name="Savard J."/>
            <person name="Scherer S.E."/>
            <person name="Schneider B."/>
            <person name="Sodergren E."/>
            <person name="Tautz D."/>
            <person name="Vattahil S."/>
            <person name="Villasana D."/>
            <person name="White C.S."/>
            <person name="Wright R."/>
            <person name="Park Y."/>
            <person name="Beeman R.W."/>
            <person name="Lord J."/>
            <person name="Oppert B."/>
            <person name="Lorenzen M."/>
            <person name="Brown S."/>
            <person name="Wang L."/>
            <person name="Savard J."/>
            <person name="Tautz D."/>
            <person name="Richards S."/>
            <person name="Weinstock G."/>
            <person name="Gibbs R.A."/>
            <person name="Liu Y."/>
            <person name="Worley K."/>
            <person name="Weinstock G."/>
            <person name="Elsik C.G."/>
            <person name="Reese J.T."/>
            <person name="Elhaik E."/>
            <person name="Landan G."/>
            <person name="Graur D."/>
            <person name="Arensburger P."/>
            <person name="Atkinson P."/>
            <person name="Beeman R.W."/>
            <person name="Beidler J."/>
            <person name="Brown S.J."/>
            <person name="Demuth J.P."/>
            <person name="Drury D.W."/>
            <person name="Du Y.Z."/>
            <person name="Fujiwara H."/>
            <person name="Lorenzen M."/>
            <person name="Maselli V."/>
            <person name="Osanai M."/>
            <person name="Park Y."/>
            <person name="Robertson H.M."/>
            <person name="Tu Z."/>
            <person name="Wang J.J."/>
            <person name="Wang S."/>
            <person name="Richards S."/>
            <person name="Song H."/>
            <person name="Zhang L."/>
            <person name="Sodergren E."/>
            <person name="Werner D."/>
            <person name="Stanke M."/>
            <person name="Morgenstern B."/>
            <person name="Solovyev V."/>
            <person name="Kosarev P."/>
            <person name="Brown G."/>
            <person name="Chen H.C."/>
            <person name="Ermolaeva O."/>
            <person name="Hlavina W."/>
            <person name="Kapustin Y."/>
            <person name="Kiryutin B."/>
            <person name="Kitts P."/>
            <person name="Maglott D."/>
            <person name="Pruitt K."/>
            <person name="Sapojnikov V."/>
            <person name="Souvorov A."/>
            <person name="Mackey A.J."/>
            <person name="Waterhouse R.M."/>
            <person name="Wyder S."/>
            <person name="Zdobnov E.M."/>
            <person name="Zdobnov E.M."/>
            <person name="Wyder S."/>
            <person name="Kriventseva E.V."/>
            <person name="Kadowaki T."/>
            <person name="Bork P."/>
            <person name="Aranda M."/>
            <person name="Bao R."/>
            <person name="Beermann A."/>
            <person name="Berns N."/>
            <person name="Bolognesi R."/>
            <person name="Bonneton F."/>
            <person name="Bopp D."/>
            <person name="Brown S.J."/>
            <person name="Bucher G."/>
            <person name="Butts T."/>
            <person name="Chaumot A."/>
            <person name="Denell R.E."/>
            <person name="Ferrier D.E."/>
            <person name="Friedrich M."/>
            <person name="Gordon C.M."/>
            <person name="Jindra M."/>
            <person name="Klingler M."/>
            <person name="Lan Q."/>
            <person name="Lattorff H.M."/>
            <person name="Laudet V."/>
            <person name="von Levetsow C."/>
            <person name="Liu Z."/>
            <person name="Lutz R."/>
            <person name="Lynch J.A."/>
            <person name="da Fonseca R.N."/>
            <person name="Posnien N."/>
            <person name="Reuter R."/>
            <person name="Roth S."/>
            <person name="Savard J."/>
            <person name="Schinko J.B."/>
            <person name="Schmitt C."/>
            <person name="Schoppmeier M."/>
            <person name="Schroder R."/>
            <person name="Shippy T.D."/>
            <person name="Simonnet F."/>
            <person name="Marques-Souza H."/>
            <person name="Tautz D."/>
            <person name="Tomoyasu Y."/>
            <person name="Trauner J."/>
            <person name="Van der Zee M."/>
            <person name="Vervoort M."/>
            <person name="Wittkopp N."/>
            <person name="Wimmer E.A."/>
            <person name="Yang X."/>
            <person name="Jones A.K."/>
            <person name="Sattelle D.B."/>
            <person name="Ebert P.R."/>
            <person name="Nelson D."/>
            <person name="Scott J.G."/>
            <person name="Beeman R.W."/>
            <person name="Muthukrishnan S."/>
            <person name="Kramer K.J."/>
            <person name="Arakane Y."/>
            <person name="Beeman R.W."/>
            <person name="Zhu Q."/>
            <person name="Hogenkamp D."/>
            <person name="Dixit R."/>
            <person name="Oppert B."/>
            <person name="Jiang H."/>
            <person name="Zou Z."/>
            <person name="Marshall J."/>
            <person name="Elpidina E."/>
            <person name="Vinokurov K."/>
            <person name="Oppert C."/>
            <person name="Zou Z."/>
            <person name="Evans J."/>
            <person name="Lu Z."/>
            <person name="Zhao P."/>
            <person name="Sumathipala N."/>
            <person name="Altincicek B."/>
            <person name="Vilcinskas A."/>
            <person name="Williams M."/>
            <person name="Hultmark D."/>
            <person name="Hetru C."/>
            <person name="Jiang H."/>
            <person name="Grimmelikhuijzen C.J."/>
            <person name="Hauser F."/>
            <person name="Cazzamali G."/>
            <person name="Williamson M."/>
            <person name="Park Y."/>
            <person name="Li B."/>
            <person name="Tanaka Y."/>
            <person name="Predel R."/>
            <person name="Neupert S."/>
            <person name="Schachtner J."/>
            <person name="Verleyen P."/>
            <person name="Raible F."/>
            <person name="Bork P."/>
            <person name="Friedrich M."/>
            <person name="Walden K.K."/>
            <person name="Robertson H.M."/>
            <person name="Angeli S."/>
            <person name="Foret S."/>
            <person name="Bucher G."/>
            <person name="Schuetz S."/>
            <person name="Maleszka R."/>
            <person name="Wimmer E.A."/>
            <person name="Beeman R.W."/>
            <person name="Lorenzen M."/>
            <person name="Tomoyasu Y."/>
            <person name="Miller S.C."/>
            <person name="Grossmann D."/>
            <person name="Bucher G."/>
        </authorList>
    </citation>
    <scope>NUCLEOTIDE SEQUENCE [LARGE SCALE GENOMIC DNA]</scope>
    <source>
        <strain evidence="13 14">Georgia GA2</strain>
    </source>
</reference>
<evidence type="ECO:0000256" key="9">
    <source>
        <dbReference type="ARBA" id="ARBA00023180"/>
    </source>
</evidence>
<organism evidence="13 14">
    <name type="scientific">Tribolium castaneum</name>
    <name type="common">Red flour beetle</name>
    <dbReference type="NCBI Taxonomy" id="7070"/>
    <lineage>
        <taxon>Eukaryota</taxon>
        <taxon>Metazoa</taxon>
        <taxon>Ecdysozoa</taxon>
        <taxon>Arthropoda</taxon>
        <taxon>Hexapoda</taxon>
        <taxon>Insecta</taxon>
        <taxon>Pterygota</taxon>
        <taxon>Neoptera</taxon>
        <taxon>Endopterygota</taxon>
        <taxon>Coleoptera</taxon>
        <taxon>Polyphaga</taxon>
        <taxon>Cucujiformia</taxon>
        <taxon>Tenebrionidae</taxon>
        <taxon>Tenebrionidae incertae sedis</taxon>
        <taxon>Tribolium</taxon>
    </lineage>
</organism>
<proteinExistence type="inferred from homology"/>
<accession>A0A139WH16</accession>
<evidence type="ECO:0000256" key="6">
    <source>
        <dbReference type="ARBA" id="ARBA00022989"/>
    </source>
</evidence>
<gene>
    <name evidence="13" type="primary">AUGUSTUS-3.0.2_33123</name>
    <name evidence="13" type="ORF">TcasGA2_TC033123</name>
</gene>
<dbReference type="OMA" id="HIIRSWE"/>
<keyword evidence="5 12" id="KW-0812">Transmembrane</keyword>
<reference evidence="13 14" key="2">
    <citation type="journal article" date="2010" name="Nucleic Acids Res.">
        <title>BeetleBase in 2010: revisions to provide comprehensive genomic information for Tribolium castaneum.</title>
        <authorList>
            <person name="Kim H.S."/>
            <person name="Murphy T."/>
            <person name="Xia J."/>
            <person name="Caragea D."/>
            <person name="Park Y."/>
            <person name="Beeman R.W."/>
            <person name="Lorenzen M.D."/>
            <person name="Butcher S."/>
            <person name="Manak J.R."/>
            <person name="Brown S.J."/>
        </authorList>
    </citation>
    <scope>GENOME REANNOTATION</scope>
    <source>
        <strain evidence="13 14">Georgia GA2</strain>
    </source>
</reference>
<dbReference type="STRING" id="7070.A0A139WH16"/>
<dbReference type="Proteomes" id="UP000007266">
    <property type="component" value="Linkage group 5"/>
</dbReference>
<keyword evidence="14" id="KW-1185">Reference proteome</keyword>
<sequence length="277" mass="31987">MVVLEVFTKNIKISYKSTLLSKASVLALIFGVLSLVLPFIFAYKSKGLWLKRDTFYEQPDVKFRGEYIFVATTNNYNKSVITCSNLPHFDNVLRPLDTCSVIKVRETDRNFDGKTEELDLSLQVNLPVNTHLTSFCIIIPFNYKLQVCPLEMQTAIIFQELLPFYISKYSLVANVVVTQTSPLICHRKNTNTLFNYPVIVDNGDLNNYDINTIITNFSKRNISTSLRDVYKSFSPGKTQNFVLNLNIEFPEDRIYYKPGFWQVLKWAWIHTIFLAGD</sequence>
<keyword evidence="6 12" id="KW-1133">Transmembrane helix</keyword>
<protein>
    <recommendedName>
        <fullName evidence="3">Transmembrane protein 231</fullName>
    </recommendedName>
</protein>
<dbReference type="FunCoup" id="A0A139WH16">
    <property type="interactions" value="41"/>
</dbReference>
<dbReference type="InterPro" id="IPR019306">
    <property type="entry name" value="TMEM231"/>
</dbReference>
<evidence type="ECO:0000256" key="1">
    <source>
        <dbReference type="ARBA" id="ARBA00004272"/>
    </source>
</evidence>
<evidence type="ECO:0000256" key="11">
    <source>
        <dbReference type="ARBA" id="ARBA00024803"/>
    </source>
</evidence>
<keyword evidence="7" id="KW-0969">Cilium</keyword>
<keyword evidence="9" id="KW-0325">Glycoprotein</keyword>
<dbReference type="EMBL" id="KQ971343">
    <property type="protein sequence ID" value="KYB27174.1"/>
    <property type="molecule type" value="Genomic_DNA"/>
</dbReference>
<evidence type="ECO:0000256" key="5">
    <source>
        <dbReference type="ARBA" id="ARBA00022692"/>
    </source>
</evidence>
<dbReference type="PANTHER" id="PTHR14605">
    <property type="entry name" value="CHST5 PROTEIN"/>
    <property type="match status" value="1"/>
</dbReference>
<keyword evidence="4" id="KW-1003">Cell membrane</keyword>
<dbReference type="GO" id="GO:0060271">
    <property type="term" value="P:cilium assembly"/>
    <property type="evidence" value="ECO:0000318"/>
    <property type="project" value="GO_Central"/>
</dbReference>
<evidence type="ECO:0000256" key="7">
    <source>
        <dbReference type="ARBA" id="ARBA00023069"/>
    </source>
</evidence>
<dbReference type="PANTHER" id="PTHR14605:SF1">
    <property type="entry name" value="TRANSMEMBRANE PROTEIN 231"/>
    <property type="match status" value="1"/>
</dbReference>
<evidence type="ECO:0000256" key="2">
    <source>
        <dbReference type="ARBA" id="ARBA00009082"/>
    </source>
</evidence>